<dbReference type="Gene3D" id="3.90.1300.10">
    <property type="entry name" value="Amidase signature (AS) domain"/>
    <property type="match status" value="1"/>
</dbReference>
<evidence type="ECO:0000313" key="2">
    <source>
        <dbReference type="EMBL" id="SFR90816.1"/>
    </source>
</evidence>
<feature type="domain" description="Amidase" evidence="1">
    <location>
        <begin position="126"/>
        <end position="436"/>
    </location>
</feature>
<dbReference type="PANTHER" id="PTHR42678">
    <property type="entry name" value="AMIDASE"/>
    <property type="match status" value="1"/>
</dbReference>
<organism evidence="2 3">
    <name type="scientific">Maribacter stanieri</name>
    <dbReference type="NCBI Taxonomy" id="440514"/>
    <lineage>
        <taxon>Bacteria</taxon>
        <taxon>Pseudomonadati</taxon>
        <taxon>Bacteroidota</taxon>
        <taxon>Flavobacteriia</taxon>
        <taxon>Flavobacteriales</taxon>
        <taxon>Flavobacteriaceae</taxon>
        <taxon>Maribacter</taxon>
    </lineage>
</organism>
<dbReference type="SUPFAM" id="SSF75304">
    <property type="entry name" value="Amidase signature (AS) enzymes"/>
    <property type="match status" value="1"/>
</dbReference>
<protein>
    <submittedName>
        <fullName evidence="2">Amidase</fullName>
    </submittedName>
</protein>
<dbReference type="PANTHER" id="PTHR42678:SF34">
    <property type="entry name" value="OS04G0183300 PROTEIN"/>
    <property type="match status" value="1"/>
</dbReference>
<keyword evidence="3" id="KW-1185">Reference proteome</keyword>
<evidence type="ECO:0000259" key="1">
    <source>
        <dbReference type="Pfam" id="PF01425"/>
    </source>
</evidence>
<proteinExistence type="predicted"/>
<gene>
    <name evidence="2" type="ORF">SAMN04488010_3691</name>
</gene>
<accession>A0A1I6KHZ1</accession>
<evidence type="ECO:0000313" key="3">
    <source>
        <dbReference type="Proteomes" id="UP000199462"/>
    </source>
</evidence>
<dbReference type="Pfam" id="PF01425">
    <property type="entry name" value="Amidase"/>
    <property type="match status" value="1"/>
</dbReference>
<dbReference type="STRING" id="440514.SAMN04488010_3691"/>
<dbReference type="Proteomes" id="UP000199462">
    <property type="component" value="Unassembled WGS sequence"/>
</dbReference>
<dbReference type="RefSeq" id="WP_091905393.1">
    <property type="nucleotide sequence ID" value="NZ_FOYX01000005.1"/>
</dbReference>
<dbReference type="InterPro" id="IPR023631">
    <property type="entry name" value="Amidase_dom"/>
</dbReference>
<sequence length="559" mass="61811">MIKHVLLIFVILLSACKNEQDLKKEEVILWTPYNDSIEVADNTDHENGRMQYKLIQSKVLDKNEVFVPLYEEVSKLTKSEYEKLVPLILEQDIFTIRNHIKEDRLTYENLVLFYLYRIYKYELNNATTLNTIIALNKDVVEQARELDKQNQMGVATQIQHPIYGMPILLKDNINALGMKTTAGSIALMNNEVDDSFIVQQLKKNGALILGKVNLSEWAYFLCTGCPVGYSAYGGQTLNPYGRRIFETGGSSSGSGTAVSANYAVAAVGTETSGSILSPSSQNSVVGLKPTIGLLSRTGIVPISSTLDTPGPMTKNVKDNAILLSAMLGFDEFDAASVEDNYPGILSSGLHPKDFSEIRLGAIKDLLETDSIYKQTVENFSEAGATIIEFTPPEVSMDGFLSILNIDMRNDLKAYLKEYANPDVIKITSIEDAVAFNNADSLIRIPYGQALFEGLLSDTTTTTELEEIKANLEKNGRAFFDTAMNKYKLDAVLSINNYHAGYAAVAKYPALTIPMGYKASGEPLSLTFIGKQFSEANLLQIGKAYEEKFPNRAIPSDYRN</sequence>
<dbReference type="PROSITE" id="PS51257">
    <property type="entry name" value="PROKAR_LIPOPROTEIN"/>
    <property type="match status" value="1"/>
</dbReference>
<name>A0A1I6KHZ1_9FLAO</name>
<dbReference type="EMBL" id="FOYX01000005">
    <property type="protein sequence ID" value="SFR90816.1"/>
    <property type="molecule type" value="Genomic_DNA"/>
</dbReference>
<dbReference type="AlphaFoldDB" id="A0A1I6KHZ1"/>
<dbReference type="InterPro" id="IPR036928">
    <property type="entry name" value="AS_sf"/>
</dbReference>
<reference evidence="3" key="1">
    <citation type="submission" date="2016-10" db="EMBL/GenBank/DDBJ databases">
        <authorList>
            <person name="Varghese N."/>
            <person name="Submissions S."/>
        </authorList>
    </citation>
    <scope>NUCLEOTIDE SEQUENCE [LARGE SCALE GENOMIC DNA]</scope>
    <source>
        <strain evidence="3">DSM 19891</strain>
    </source>
</reference>